<evidence type="ECO:0000256" key="5">
    <source>
        <dbReference type="ARBA" id="ARBA00023242"/>
    </source>
</evidence>
<keyword evidence="4" id="KW-0804">Transcription</keyword>
<feature type="compositionally biased region" description="Basic and acidic residues" evidence="6">
    <location>
        <begin position="79"/>
        <end position="93"/>
    </location>
</feature>
<dbReference type="InterPro" id="IPR053793">
    <property type="entry name" value="PB1-like"/>
</dbReference>
<keyword evidence="3" id="KW-0238">DNA-binding</keyword>
<evidence type="ECO:0000313" key="10">
    <source>
        <dbReference type="Proteomes" id="UP000327013"/>
    </source>
</evidence>
<evidence type="ECO:0000313" key="9">
    <source>
        <dbReference type="EMBL" id="KAE8057399.1"/>
    </source>
</evidence>
<dbReference type="CDD" id="cd06407">
    <property type="entry name" value="PB1_NLP"/>
    <property type="match status" value="1"/>
</dbReference>
<keyword evidence="5" id="KW-0539">Nucleus</keyword>
<dbReference type="Proteomes" id="UP000327013">
    <property type="component" value="Chromosome 5"/>
</dbReference>
<sequence>MEDGVLPPGTMLDTMLDTTTDLDFMDELFLDGCWLETTDGSEFLHQSPSRSGALLDPLLLWPALETDGNLSVSPSQKGSQDEMQRPSSDESQERSLVNAISLGQNTITLAGCCSVSESNVIEGSELGTRLWIAPRGNPGSTSSVTDRLIKAIGYIRDVTIDKDVLIQIWVPVSRGGKRILTTSNQPFSLGSSCPSIARYREISENFVFSAEKDSKDLAGLPGRVFLDKVPEWTPDVRFFRSDEYPRVDQAQLYDICGTLALPIFEQGSRTCLGVIEVVMTKQQIKYHPELESVCKALEAVDLRSTDALSTEHVKASNKVYQAALPEILEVLRSACKTHRLPLAQTWVPCIQQGKEGCRHSDDNYLDCVSTVDHACIVADHKMQGFHEACSEHHLLKGQGMVGRAFRTNQPCFSTDITSIGKTDYPLAHHARVFGLRAAVAIHLRSIHTGTTDFVLEFFLPLDCTDPEEQKKMLNSLSVIIQQVCQSLRVVTDKELKEDSNLPVSGKPSGEEILHEKSSEFWQHQHDANDDFPSVDMGKAGEKKRTKAEKTITLEVLQQYFAGSLKDAAKSIGVCPTTLKRICRHHGIKRWPSRKIKKVGHSLQKLQGVIDSVQGASGSFQIKSFYTNFPELASPNLSGTNPFSASKLRDHPQPSSMQAEVGILSPQAAASKSPPSSSCSQNSSSSQCCSSGTHQNPPTWNVAGFDDPMVGENLDDGVLKRIGIEAELQASSQGPNLLARSWSHKSLNEHPNAENLPPLRKDSGWLSQEGDALKVKVTYGDEKVRFRMLNTWKHKDLLLEIARRFNIDDISRFDLKYLDDDAEWILLTCDADLEECIDVCRSLQNQTIKLCLQVSHYHLAKS</sequence>
<dbReference type="PANTHER" id="PTHR32002:SF44">
    <property type="entry name" value="PROTEIN NLP4"/>
    <property type="match status" value="1"/>
</dbReference>
<protein>
    <recommendedName>
        <fullName evidence="11">RWP-RK domain-containing protein</fullName>
    </recommendedName>
</protein>
<dbReference type="PROSITE" id="PS51519">
    <property type="entry name" value="RWP_RK"/>
    <property type="match status" value="1"/>
</dbReference>
<feature type="compositionally biased region" description="Polar residues" evidence="6">
    <location>
        <begin position="69"/>
        <end position="78"/>
    </location>
</feature>
<keyword evidence="10" id="KW-1185">Reference proteome</keyword>
<evidence type="ECO:0000256" key="2">
    <source>
        <dbReference type="ARBA" id="ARBA00023015"/>
    </source>
</evidence>
<dbReference type="Pfam" id="PF00564">
    <property type="entry name" value="PB1"/>
    <property type="match status" value="1"/>
</dbReference>
<comment type="subunit">
    <text evidence="1">Homodimers and heterodimers.</text>
</comment>
<dbReference type="Pfam" id="PF02042">
    <property type="entry name" value="RWP-RK"/>
    <property type="match status" value="1"/>
</dbReference>
<feature type="region of interest" description="Disordered" evidence="6">
    <location>
        <begin position="639"/>
        <end position="658"/>
    </location>
</feature>
<proteinExistence type="predicted"/>
<evidence type="ECO:0000256" key="4">
    <source>
        <dbReference type="ARBA" id="ARBA00023163"/>
    </source>
</evidence>
<name>A0A5N6R8T4_9ROSI</name>
<feature type="region of interest" description="Disordered" evidence="6">
    <location>
        <begin position="665"/>
        <end position="693"/>
    </location>
</feature>
<dbReference type="InterPro" id="IPR003035">
    <property type="entry name" value="RWP-RK_dom"/>
</dbReference>
<dbReference type="EMBL" id="CM017325">
    <property type="protein sequence ID" value="KAE8057399.1"/>
    <property type="molecule type" value="Genomic_DNA"/>
</dbReference>
<dbReference type="Pfam" id="PF22922">
    <property type="entry name" value="GAF_NLP"/>
    <property type="match status" value="2"/>
</dbReference>
<dbReference type="Gene3D" id="3.10.20.90">
    <property type="entry name" value="Phosphatidylinositol 3-kinase Catalytic Subunit, Chain A, domain 1"/>
    <property type="match status" value="1"/>
</dbReference>
<evidence type="ECO:0008006" key="11">
    <source>
        <dbReference type="Google" id="ProtNLM"/>
    </source>
</evidence>
<dbReference type="OrthoDB" id="6270329at2759"/>
<dbReference type="PROSITE" id="PS51745">
    <property type="entry name" value="PB1"/>
    <property type="match status" value="1"/>
</dbReference>
<evidence type="ECO:0000256" key="1">
    <source>
        <dbReference type="ARBA" id="ARBA00011726"/>
    </source>
</evidence>
<evidence type="ECO:0000259" key="7">
    <source>
        <dbReference type="PROSITE" id="PS51519"/>
    </source>
</evidence>
<evidence type="ECO:0000259" key="8">
    <source>
        <dbReference type="PROSITE" id="PS51745"/>
    </source>
</evidence>
<dbReference type="SUPFAM" id="SSF54277">
    <property type="entry name" value="CAD &amp; PB1 domains"/>
    <property type="match status" value="1"/>
</dbReference>
<organism evidence="9 10">
    <name type="scientific">Carpinus fangiana</name>
    <dbReference type="NCBI Taxonomy" id="176857"/>
    <lineage>
        <taxon>Eukaryota</taxon>
        <taxon>Viridiplantae</taxon>
        <taxon>Streptophyta</taxon>
        <taxon>Embryophyta</taxon>
        <taxon>Tracheophyta</taxon>
        <taxon>Spermatophyta</taxon>
        <taxon>Magnoliopsida</taxon>
        <taxon>eudicotyledons</taxon>
        <taxon>Gunneridae</taxon>
        <taxon>Pentapetalae</taxon>
        <taxon>rosids</taxon>
        <taxon>fabids</taxon>
        <taxon>Fagales</taxon>
        <taxon>Betulaceae</taxon>
        <taxon>Carpinus</taxon>
    </lineage>
</organism>
<evidence type="ECO:0000256" key="3">
    <source>
        <dbReference type="ARBA" id="ARBA00023125"/>
    </source>
</evidence>
<dbReference type="PANTHER" id="PTHR32002">
    <property type="entry name" value="PROTEIN NLP8"/>
    <property type="match status" value="1"/>
</dbReference>
<feature type="domain" description="RWP-RK" evidence="7">
    <location>
        <begin position="537"/>
        <end position="618"/>
    </location>
</feature>
<dbReference type="AlphaFoldDB" id="A0A5N6R8T4"/>
<accession>A0A5N6R8T4</accession>
<dbReference type="InterPro" id="IPR034891">
    <property type="entry name" value="PB1_NLP"/>
</dbReference>
<gene>
    <name evidence="9" type="ORF">FH972_014095</name>
</gene>
<dbReference type="GO" id="GO:0003700">
    <property type="term" value="F:DNA-binding transcription factor activity"/>
    <property type="evidence" value="ECO:0007669"/>
    <property type="project" value="InterPro"/>
</dbReference>
<dbReference type="InterPro" id="IPR045012">
    <property type="entry name" value="NLP"/>
</dbReference>
<keyword evidence="2" id="KW-0805">Transcription regulation</keyword>
<feature type="domain" description="PB1" evidence="8">
    <location>
        <begin position="771"/>
        <end position="854"/>
    </location>
</feature>
<dbReference type="InterPro" id="IPR000270">
    <property type="entry name" value="PB1_dom"/>
</dbReference>
<feature type="compositionally biased region" description="Low complexity" evidence="6">
    <location>
        <begin position="665"/>
        <end position="690"/>
    </location>
</feature>
<dbReference type="GO" id="GO:0003677">
    <property type="term" value="F:DNA binding"/>
    <property type="evidence" value="ECO:0007669"/>
    <property type="project" value="UniProtKB-KW"/>
</dbReference>
<dbReference type="SMART" id="SM00666">
    <property type="entry name" value="PB1"/>
    <property type="match status" value="1"/>
</dbReference>
<evidence type="ECO:0000256" key="6">
    <source>
        <dbReference type="SAM" id="MobiDB-lite"/>
    </source>
</evidence>
<dbReference type="InterPro" id="IPR055081">
    <property type="entry name" value="NLP1-9_GAF"/>
</dbReference>
<reference evidence="9 10" key="1">
    <citation type="submission" date="2019-06" db="EMBL/GenBank/DDBJ databases">
        <title>A chromosomal-level reference genome of Carpinus fangiana (Coryloideae, Betulaceae).</title>
        <authorList>
            <person name="Yang X."/>
            <person name="Wang Z."/>
            <person name="Zhang L."/>
            <person name="Hao G."/>
            <person name="Liu J."/>
            <person name="Yang Y."/>
        </authorList>
    </citation>
    <scope>NUCLEOTIDE SEQUENCE [LARGE SCALE GENOMIC DNA]</scope>
    <source>
        <strain evidence="9">Cfa_2016G</strain>
        <tissue evidence="9">Leaf</tissue>
    </source>
</reference>
<feature type="region of interest" description="Disordered" evidence="6">
    <location>
        <begin position="69"/>
        <end position="94"/>
    </location>
</feature>